<keyword evidence="3" id="KW-1185">Reference proteome</keyword>
<accession>A0A392SDZ4</accession>
<feature type="region of interest" description="Disordered" evidence="1">
    <location>
        <begin position="1"/>
        <end position="40"/>
    </location>
</feature>
<name>A0A392SDZ4_9FABA</name>
<organism evidence="2 3">
    <name type="scientific">Trifolium medium</name>
    <dbReference type="NCBI Taxonomy" id="97028"/>
    <lineage>
        <taxon>Eukaryota</taxon>
        <taxon>Viridiplantae</taxon>
        <taxon>Streptophyta</taxon>
        <taxon>Embryophyta</taxon>
        <taxon>Tracheophyta</taxon>
        <taxon>Spermatophyta</taxon>
        <taxon>Magnoliopsida</taxon>
        <taxon>eudicotyledons</taxon>
        <taxon>Gunneridae</taxon>
        <taxon>Pentapetalae</taxon>
        <taxon>rosids</taxon>
        <taxon>fabids</taxon>
        <taxon>Fabales</taxon>
        <taxon>Fabaceae</taxon>
        <taxon>Papilionoideae</taxon>
        <taxon>50 kb inversion clade</taxon>
        <taxon>NPAAA clade</taxon>
        <taxon>Hologalegina</taxon>
        <taxon>IRL clade</taxon>
        <taxon>Trifolieae</taxon>
        <taxon>Trifolium</taxon>
    </lineage>
</organism>
<protein>
    <submittedName>
        <fullName evidence="2">Uncharacterized protein</fullName>
    </submittedName>
</protein>
<dbReference type="Proteomes" id="UP000265520">
    <property type="component" value="Unassembled WGS sequence"/>
</dbReference>
<feature type="compositionally biased region" description="Basic and acidic residues" evidence="1">
    <location>
        <begin position="26"/>
        <end position="39"/>
    </location>
</feature>
<sequence length="78" mass="8927">MRAQRARSVAPRAGQHKQGATRRKNLRDTPDESARRAIDRPSLTTFFATWRHVPTPHALRARNRSLSFNIPQFGAARH</sequence>
<dbReference type="AlphaFoldDB" id="A0A392SDZ4"/>
<reference evidence="2 3" key="1">
    <citation type="journal article" date="2018" name="Front. Plant Sci.">
        <title>Red Clover (Trifolium pratense) and Zigzag Clover (T. medium) - A Picture of Genomic Similarities and Differences.</title>
        <authorList>
            <person name="Dluhosova J."/>
            <person name="Istvanek J."/>
            <person name="Nedelnik J."/>
            <person name="Repkova J."/>
        </authorList>
    </citation>
    <scope>NUCLEOTIDE SEQUENCE [LARGE SCALE GENOMIC DNA]</scope>
    <source>
        <strain evidence="3">cv. 10/8</strain>
        <tissue evidence="2">Leaf</tissue>
    </source>
</reference>
<evidence type="ECO:0000256" key="1">
    <source>
        <dbReference type="SAM" id="MobiDB-lite"/>
    </source>
</evidence>
<comment type="caution">
    <text evidence="2">The sequence shown here is derived from an EMBL/GenBank/DDBJ whole genome shotgun (WGS) entry which is preliminary data.</text>
</comment>
<evidence type="ECO:0000313" key="3">
    <source>
        <dbReference type="Proteomes" id="UP000265520"/>
    </source>
</evidence>
<evidence type="ECO:0000313" key="2">
    <source>
        <dbReference type="EMBL" id="MCI46076.1"/>
    </source>
</evidence>
<dbReference type="EMBL" id="LXQA010352464">
    <property type="protein sequence ID" value="MCI46076.1"/>
    <property type="molecule type" value="Genomic_DNA"/>
</dbReference>
<proteinExistence type="predicted"/>